<evidence type="ECO:0000313" key="10">
    <source>
        <dbReference type="EMBL" id="ABY37868.1"/>
    </source>
</evidence>
<dbReference type="InterPro" id="IPR036365">
    <property type="entry name" value="PGBD-like_sf"/>
</dbReference>
<dbReference type="GO" id="GO:0008360">
    <property type="term" value="P:regulation of cell shape"/>
    <property type="evidence" value="ECO:0007669"/>
    <property type="project" value="UniProtKB-UniRule"/>
</dbReference>
<feature type="active site" description="Proton donor/acceptor" evidence="7">
    <location>
        <position position="333"/>
    </location>
</feature>
<dbReference type="InterPro" id="IPR002477">
    <property type="entry name" value="Peptidoglycan-bd-like"/>
</dbReference>
<name>B0CL88_BRUSI</name>
<keyword evidence="6 7" id="KW-0961">Cell wall biogenesis/degradation</keyword>
<dbReference type="InterPro" id="IPR005490">
    <property type="entry name" value="LD_TPept_cat_dom"/>
</dbReference>
<dbReference type="KEGG" id="bmt:BSUIS_A0797"/>
<feature type="domain" description="L,D-TPase catalytic" evidence="9">
    <location>
        <begin position="203"/>
        <end position="392"/>
    </location>
</feature>
<dbReference type="Proteomes" id="UP000008545">
    <property type="component" value="Chromosome I"/>
</dbReference>
<dbReference type="PANTHER" id="PTHR41533">
    <property type="entry name" value="L,D-TRANSPEPTIDASE HI_1667-RELATED"/>
    <property type="match status" value="1"/>
</dbReference>
<gene>
    <name evidence="10" type="ordered locus">BSUIS_A0797</name>
</gene>
<dbReference type="InterPro" id="IPR036366">
    <property type="entry name" value="PGBDSf"/>
</dbReference>
<comment type="pathway">
    <text evidence="1 7">Cell wall biogenesis; peptidoglycan biosynthesis.</text>
</comment>
<accession>B0CL88</accession>
<dbReference type="SUPFAM" id="SSF47090">
    <property type="entry name" value="PGBD-like"/>
    <property type="match status" value="1"/>
</dbReference>
<dbReference type="PROSITE" id="PS52029">
    <property type="entry name" value="LD_TPASE"/>
    <property type="match status" value="1"/>
</dbReference>
<evidence type="ECO:0000256" key="8">
    <source>
        <dbReference type="SAM" id="SignalP"/>
    </source>
</evidence>
<evidence type="ECO:0000256" key="6">
    <source>
        <dbReference type="ARBA" id="ARBA00023316"/>
    </source>
</evidence>
<evidence type="ECO:0000256" key="5">
    <source>
        <dbReference type="ARBA" id="ARBA00022984"/>
    </source>
</evidence>
<dbReference type="HOGENOM" id="CLU_020360_5_2_5"/>
<dbReference type="AlphaFoldDB" id="B0CL88"/>
<keyword evidence="3" id="KW-0808">Transferase</keyword>
<dbReference type="Gene3D" id="2.40.440.10">
    <property type="entry name" value="L,D-transpeptidase catalytic domain-like"/>
    <property type="match status" value="1"/>
</dbReference>
<protein>
    <submittedName>
        <fullName evidence="10">Peptidoglycan-binding domain 1 protein</fullName>
    </submittedName>
</protein>
<dbReference type="EMBL" id="CP000911">
    <property type="protein sequence ID" value="ABY37868.1"/>
    <property type="molecule type" value="Genomic_DNA"/>
</dbReference>
<dbReference type="InterPro" id="IPR006311">
    <property type="entry name" value="TAT_signal"/>
</dbReference>
<dbReference type="Pfam" id="PF01471">
    <property type="entry name" value="PG_binding_1"/>
    <property type="match status" value="1"/>
</dbReference>
<organism evidence="10 11">
    <name type="scientific">Brucella suis (strain ATCC 23445 / NCTC 10510)</name>
    <dbReference type="NCBI Taxonomy" id="470137"/>
    <lineage>
        <taxon>Bacteria</taxon>
        <taxon>Pseudomonadati</taxon>
        <taxon>Pseudomonadota</taxon>
        <taxon>Alphaproteobacteria</taxon>
        <taxon>Hyphomicrobiales</taxon>
        <taxon>Brucellaceae</taxon>
        <taxon>Brucella/Ochrobactrum group</taxon>
        <taxon>Brucella</taxon>
    </lineage>
</organism>
<evidence type="ECO:0000313" key="11">
    <source>
        <dbReference type="Proteomes" id="UP000008545"/>
    </source>
</evidence>
<evidence type="ECO:0000256" key="1">
    <source>
        <dbReference type="ARBA" id="ARBA00004752"/>
    </source>
</evidence>
<dbReference type="GO" id="GO:0009252">
    <property type="term" value="P:peptidoglycan biosynthetic process"/>
    <property type="evidence" value="ECO:0007669"/>
    <property type="project" value="UniProtKB-UniPathway"/>
</dbReference>
<dbReference type="CDD" id="cd16913">
    <property type="entry name" value="YkuD_like"/>
    <property type="match status" value="1"/>
</dbReference>
<evidence type="ECO:0000259" key="9">
    <source>
        <dbReference type="PROSITE" id="PS52029"/>
    </source>
</evidence>
<evidence type="ECO:0000256" key="7">
    <source>
        <dbReference type="PROSITE-ProRule" id="PRU01373"/>
    </source>
</evidence>
<evidence type="ECO:0000256" key="2">
    <source>
        <dbReference type="ARBA" id="ARBA00005992"/>
    </source>
</evidence>
<evidence type="ECO:0000256" key="3">
    <source>
        <dbReference type="ARBA" id="ARBA00022679"/>
    </source>
</evidence>
<dbReference type="SUPFAM" id="SSF141523">
    <property type="entry name" value="L,D-transpeptidase catalytic domain-like"/>
    <property type="match status" value="1"/>
</dbReference>
<feature type="chain" id="PRO_5002748554" evidence="8">
    <location>
        <begin position="41"/>
        <end position="433"/>
    </location>
</feature>
<keyword evidence="8" id="KW-0732">Signal</keyword>
<dbReference type="InterPro" id="IPR052905">
    <property type="entry name" value="LD-transpeptidase_YkuD-like"/>
</dbReference>
<dbReference type="RefSeq" id="WP_006072518.1">
    <property type="nucleotide sequence ID" value="NC_010169.1"/>
</dbReference>
<feature type="signal peptide" evidence="8">
    <location>
        <begin position="1"/>
        <end position="40"/>
    </location>
</feature>
<dbReference type="InterPro" id="IPR038063">
    <property type="entry name" value="Transpep_catalytic_dom"/>
</dbReference>
<reference evidence="10 11" key="1">
    <citation type="submission" date="2007-12" db="EMBL/GenBank/DDBJ databases">
        <title>Brucella suis ATCC 23445 whole genome shotgun sequencing project.</title>
        <authorList>
            <person name="Setubal J.C."/>
            <person name="Bowns C."/>
            <person name="Boyle S."/>
            <person name="Crasta O.R."/>
            <person name="Czar M.J."/>
            <person name="Dharmanolla C."/>
            <person name="Gillespie J.J."/>
            <person name="Kenyon R.W."/>
            <person name="Lu J."/>
            <person name="Mane S."/>
            <person name="Mohapatra S."/>
            <person name="Nagrani S."/>
            <person name="Purkayastha A."/>
            <person name="Rajasimha H.K."/>
            <person name="Shallom J.M."/>
            <person name="Shallom S."/>
            <person name="Shukla M."/>
            <person name="Snyder E.E."/>
            <person name="Sobral B.W."/>
            <person name="Wattam A.R."/>
            <person name="Will R."/>
            <person name="Williams K."/>
            <person name="Yoo H."/>
            <person name="Bruce D."/>
            <person name="Detter C."/>
            <person name="Munk C."/>
            <person name="Brettin T.S."/>
        </authorList>
    </citation>
    <scope>NUCLEOTIDE SEQUENCE [LARGE SCALE GENOMIC DNA]</scope>
    <source>
        <strain evidence="11">ATCC 23445 / NCTC 10510</strain>
    </source>
</reference>
<keyword evidence="4 7" id="KW-0133">Cell shape</keyword>
<feature type="active site" description="Nucleophile" evidence="7">
    <location>
        <position position="352"/>
    </location>
</feature>
<dbReference type="PANTHER" id="PTHR41533:SF1">
    <property type="entry name" value="L,D-TRANSPEPTIDASE YCBB-RELATED"/>
    <property type="match status" value="1"/>
</dbReference>
<dbReference type="GO" id="GO:0004180">
    <property type="term" value="F:carboxypeptidase activity"/>
    <property type="evidence" value="ECO:0007669"/>
    <property type="project" value="UniProtKB-ARBA"/>
</dbReference>
<keyword evidence="5 7" id="KW-0573">Peptidoglycan synthesis</keyword>
<dbReference type="UniPathway" id="UPA00219"/>
<dbReference type="PROSITE" id="PS51318">
    <property type="entry name" value="TAT"/>
    <property type="match status" value="1"/>
</dbReference>
<dbReference type="GO" id="GO:0071555">
    <property type="term" value="P:cell wall organization"/>
    <property type="evidence" value="ECO:0007669"/>
    <property type="project" value="UniProtKB-UniRule"/>
</dbReference>
<dbReference type="GO" id="GO:0016740">
    <property type="term" value="F:transferase activity"/>
    <property type="evidence" value="ECO:0007669"/>
    <property type="project" value="UniProtKB-KW"/>
</dbReference>
<proteinExistence type="inferred from homology"/>
<comment type="similarity">
    <text evidence="2">Belongs to the YkuD family.</text>
</comment>
<dbReference type="Gene3D" id="1.10.101.10">
    <property type="entry name" value="PGBD-like superfamily/PGBD"/>
    <property type="match status" value="1"/>
</dbReference>
<dbReference type="Pfam" id="PF03734">
    <property type="entry name" value="YkuD"/>
    <property type="match status" value="1"/>
</dbReference>
<sequence length="433" mass="48139">MTKTDRPANAFRADRRRFLRSAATAGLSVAASAMVSSAYAQQVLSDVISSPRRGNWDDQFDARATGGRRVATNQPVLSPQTVADIQNAIVQYTDIASRGGWPLVPGNARLQIGVNDPAVQYLRKRLMISGDLPQEAGLSTAFDTYVDAALKRFQARHGLPADGVMGQFTYAAMNVDVNTRLGQLQTNLQRLAPLANDTTQEQRFVMVNIPAARIEAVEGGSVIQRHTAVVGKIDRQTPLLNSKIHEVILNPYWTAPKSIIQKDIIPLMRKDPEYLTKNKIRLYDQSGQEVPPESVDWNTDDAVKLMFRQDSGKINAMSSTKINFHNPYAVYMHDTPQKSYFNKLMRFDSSGCVRVQNVRDLDVWLLKNTPGWDRQNIEATIKSGVNTPIQLADPVPLHFVYISAWSTGDGVVQFRDDIYKMDGSTELALGTDT</sequence>
<evidence type="ECO:0000256" key="4">
    <source>
        <dbReference type="ARBA" id="ARBA00022960"/>
    </source>
</evidence>